<name>A0A810Q0U7_9FIRM</name>
<feature type="domain" description="Lactate/malate dehydrogenase N-terminal" evidence="5">
    <location>
        <begin position="7"/>
        <end position="146"/>
    </location>
</feature>
<evidence type="ECO:0000256" key="4">
    <source>
        <dbReference type="RuleBase" id="RU003369"/>
    </source>
</evidence>
<evidence type="ECO:0000256" key="3">
    <source>
        <dbReference type="PIRSR" id="PIRSR000102-3"/>
    </source>
</evidence>
<comment type="similarity">
    <text evidence="1">Belongs to the LDH/MDH superfamily. LDH family.</text>
</comment>
<dbReference type="PIRSF" id="PIRSF000102">
    <property type="entry name" value="Lac_mal_DH"/>
    <property type="match status" value="1"/>
</dbReference>
<dbReference type="InterPro" id="IPR022383">
    <property type="entry name" value="Lactate/malate_DH_C"/>
</dbReference>
<keyword evidence="8" id="KW-1185">Reference proteome</keyword>
<dbReference type="GO" id="GO:0004459">
    <property type="term" value="F:L-lactate dehydrogenase (NAD+) activity"/>
    <property type="evidence" value="ECO:0007669"/>
    <property type="project" value="TreeGrafter"/>
</dbReference>
<dbReference type="InterPro" id="IPR001557">
    <property type="entry name" value="L-lactate/malate_DH"/>
</dbReference>
<sequence length="316" mass="34497">MTKNRVVGVIGLGHVGAHVAYSLAVQGIADELVLVDQNQQKLQSEVQDLRDAAAYLPHRVTVRPGDFADLGECDVIVNSAGKIDLLRGNHDRVKEMDFTIPAVRSYTEKIKASGFDGVVINITNPCDIVTRELALGLGLPKGRVFGTGTGLDTSRLLSALARQTGIDHKSITCYMLGEHGNQQFAPWSCVSFRGMPLDKWAQTDERFRFDREALQKESIGGAWVTFSGKNCTEYGISTTAARMVHIVLHDEKAIMPASMELCGEYGESGLFAGVPCVIGAKGVEEVVELPLTDEEKAKFHACCEGIRHNMEHLKEL</sequence>
<evidence type="ECO:0000313" key="7">
    <source>
        <dbReference type="EMBL" id="BCK79506.1"/>
    </source>
</evidence>
<dbReference type="Pfam" id="PF00056">
    <property type="entry name" value="Ldh_1_N"/>
    <property type="match status" value="1"/>
</dbReference>
<dbReference type="RefSeq" id="WP_212821130.1">
    <property type="nucleotide sequence ID" value="NZ_AP023416.1"/>
</dbReference>
<protein>
    <submittedName>
        <fullName evidence="7">L-lactate dehydrogenase</fullName>
    </submittedName>
</protein>
<keyword evidence="7" id="KW-0614">Plasmid</keyword>
<dbReference type="Gene3D" id="3.90.110.10">
    <property type="entry name" value="Lactate dehydrogenase/glycoside hydrolase, family 4, C-terminal"/>
    <property type="match status" value="1"/>
</dbReference>
<evidence type="ECO:0000259" key="6">
    <source>
        <dbReference type="Pfam" id="PF02866"/>
    </source>
</evidence>
<dbReference type="InterPro" id="IPR001236">
    <property type="entry name" value="Lactate/malate_DH_N"/>
</dbReference>
<dbReference type="Gene3D" id="3.40.50.720">
    <property type="entry name" value="NAD(P)-binding Rossmann-like Domain"/>
    <property type="match status" value="1"/>
</dbReference>
<dbReference type="GO" id="GO:0006089">
    <property type="term" value="P:lactate metabolic process"/>
    <property type="evidence" value="ECO:0007669"/>
    <property type="project" value="TreeGrafter"/>
</dbReference>
<proteinExistence type="inferred from homology"/>
<dbReference type="CDD" id="cd05291">
    <property type="entry name" value="HicDH_like"/>
    <property type="match status" value="1"/>
</dbReference>
<keyword evidence="4" id="KW-0560">Oxidoreductase</keyword>
<dbReference type="KEGG" id="vfa:MM35RIKEN_16980"/>
<dbReference type="AlphaFoldDB" id="A0A810Q0U7"/>
<dbReference type="PRINTS" id="PR00086">
    <property type="entry name" value="LLDHDRGNASE"/>
</dbReference>
<geneLocation type="plasmid" evidence="7 8">
    <name>pMM35_01</name>
</geneLocation>
<feature type="binding site" evidence="3">
    <location>
        <position position="36"/>
    </location>
    <ligand>
        <name>NAD(+)</name>
        <dbReference type="ChEBI" id="CHEBI:57540"/>
    </ligand>
</feature>
<dbReference type="Pfam" id="PF02866">
    <property type="entry name" value="Ldh_1_C"/>
    <property type="match status" value="1"/>
</dbReference>
<dbReference type="SUPFAM" id="SSF56327">
    <property type="entry name" value="LDH C-terminal domain-like"/>
    <property type="match status" value="1"/>
</dbReference>
<dbReference type="SUPFAM" id="SSF51735">
    <property type="entry name" value="NAD(P)-binding Rossmann-fold domains"/>
    <property type="match status" value="1"/>
</dbReference>
<organism evidence="7 8">
    <name type="scientific">Vescimonas fastidiosa</name>
    <dbReference type="NCBI Taxonomy" id="2714353"/>
    <lineage>
        <taxon>Bacteria</taxon>
        <taxon>Bacillati</taxon>
        <taxon>Bacillota</taxon>
        <taxon>Clostridia</taxon>
        <taxon>Eubacteriales</taxon>
        <taxon>Oscillospiraceae</taxon>
        <taxon>Vescimonas</taxon>
    </lineage>
</organism>
<reference evidence="7" key="1">
    <citation type="submission" date="2020-09" db="EMBL/GenBank/DDBJ databases">
        <title>New species isolated from human feces.</title>
        <authorList>
            <person name="Kitahara M."/>
            <person name="Shigeno Y."/>
            <person name="Shime M."/>
            <person name="Matsumoto Y."/>
            <person name="Nakamura S."/>
            <person name="Motooka D."/>
            <person name="Fukuoka S."/>
            <person name="Nishikawa H."/>
            <person name="Benno Y."/>
        </authorList>
    </citation>
    <scope>NUCLEOTIDE SEQUENCE</scope>
    <source>
        <strain evidence="7">MM35</strain>
        <plasmid evidence="7">pMM35_01</plasmid>
    </source>
</reference>
<keyword evidence="3" id="KW-0520">NAD</keyword>
<dbReference type="PANTHER" id="PTHR43128:SF31">
    <property type="entry name" value="L-LACTATE DEHYDROGENASE"/>
    <property type="match status" value="1"/>
</dbReference>
<feature type="active site" description="Proton acceptor" evidence="2">
    <location>
        <position position="179"/>
    </location>
</feature>
<dbReference type="InterPro" id="IPR015955">
    <property type="entry name" value="Lactate_DH/Glyco_Ohase_4_C"/>
</dbReference>
<evidence type="ECO:0000256" key="2">
    <source>
        <dbReference type="PIRSR" id="PIRSR000102-1"/>
    </source>
</evidence>
<gene>
    <name evidence="7" type="primary">ldh</name>
    <name evidence="7" type="ORF">MM35RIKEN_16980</name>
</gene>
<feature type="domain" description="Lactate/malate dehydrogenase C-terminal" evidence="6">
    <location>
        <begin position="149"/>
        <end position="315"/>
    </location>
</feature>
<dbReference type="Proteomes" id="UP000681343">
    <property type="component" value="Plasmid pMM35_01"/>
</dbReference>
<dbReference type="PANTHER" id="PTHR43128">
    <property type="entry name" value="L-2-HYDROXYCARBOXYLATE DEHYDROGENASE (NAD(P)(+))"/>
    <property type="match status" value="1"/>
</dbReference>
<feature type="binding site" evidence="3">
    <location>
        <begin position="122"/>
        <end position="124"/>
    </location>
    <ligand>
        <name>NAD(+)</name>
        <dbReference type="ChEBI" id="CHEBI:57540"/>
    </ligand>
</feature>
<dbReference type="EMBL" id="AP023416">
    <property type="protein sequence ID" value="BCK79506.1"/>
    <property type="molecule type" value="Genomic_DNA"/>
</dbReference>
<dbReference type="InterPro" id="IPR036291">
    <property type="entry name" value="NAD(P)-bd_dom_sf"/>
</dbReference>
<evidence type="ECO:0000313" key="8">
    <source>
        <dbReference type="Proteomes" id="UP000681343"/>
    </source>
</evidence>
<accession>A0A810Q0U7</accession>
<evidence type="ECO:0000256" key="1">
    <source>
        <dbReference type="ARBA" id="ARBA00006054"/>
    </source>
</evidence>
<evidence type="ECO:0000259" key="5">
    <source>
        <dbReference type="Pfam" id="PF00056"/>
    </source>
</evidence>
<feature type="binding site" evidence="3">
    <location>
        <begin position="11"/>
        <end position="16"/>
    </location>
    <ligand>
        <name>NAD(+)</name>
        <dbReference type="ChEBI" id="CHEBI:57540"/>
    </ligand>
</feature>